<reference evidence="1" key="1">
    <citation type="submission" date="2020-03" db="EMBL/GenBank/DDBJ databases">
        <title>The deep terrestrial virosphere.</title>
        <authorList>
            <person name="Holmfeldt K."/>
            <person name="Nilsson E."/>
            <person name="Simone D."/>
            <person name="Lopez-Fernandez M."/>
            <person name="Wu X."/>
            <person name="de Brujin I."/>
            <person name="Lundin D."/>
            <person name="Andersson A."/>
            <person name="Bertilsson S."/>
            <person name="Dopson M."/>
        </authorList>
    </citation>
    <scope>NUCLEOTIDE SEQUENCE</scope>
    <source>
        <strain evidence="2">MM415B01102</strain>
        <strain evidence="1">TM448A01546</strain>
    </source>
</reference>
<dbReference type="EMBL" id="MT141412">
    <property type="protein sequence ID" value="QJA60537.1"/>
    <property type="molecule type" value="Genomic_DNA"/>
</dbReference>
<protein>
    <submittedName>
        <fullName evidence="1">Uncharacterized protein</fullName>
    </submittedName>
</protein>
<dbReference type="AlphaFoldDB" id="A0A6H1ZPW7"/>
<name>A0A6H1ZPW7_9ZZZZ</name>
<dbReference type="EMBL" id="MT144167">
    <property type="protein sequence ID" value="QJA49976.1"/>
    <property type="molecule type" value="Genomic_DNA"/>
</dbReference>
<sequence>MNREPWVNVEVGGAVFMEPLEVFVAGEQKDFMESIAPELYFLIENVSHYLWERGTDYIKVSFDFPKVLIRDYSVEYSKIALDMHNKYMDGKHT</sequence>
<gene>
    <name evidence="2" type="ORF">MM415B01102_0016</name>
    <name evidence="1" type="ORF">TM448A01546_0003</name>
</gene>
<proteinExistence type="predicted"/>
<organism evidence="1">
    <name type="scientific">viral metagenome</name>
    <dbReference type="NCBI Taxonomy" id="1070528"/>
    <lineage>
        <taxon>unclassified sequences</taxon>
        <taxon>metagenomes</taxon>
        <taxon>organismal metagenomes</taxon>
    </lineage>
</organism>
<accession>A0A6H1ZPW7</accession>
<evidence type="ECO:0000313" key="1">
    <source>
        <dbReference type="EMBL" id="QJA49976.1"/>
    </source>
</evidence>
<evidence type="ECO:0000313" key="2">
    <source>
        <dbReference type="EMBL" id="QJA60537.1"/>
    </source>
</evidence>